<evidence type="ECO:0000256" key="16">
    <source>
        <dbReference type="ARBA" id="ARBA00023136"/>
    </source>
</evidence>
<dbReference type="PANTHER" id="PTHR40457">
    <property type="entry name" value="PHOSPHOLIPASE A1"/>
    <property type="match status" value="1"/>
</dbReference>
<keyword evidence="17 18" id="KW-0998">Cell outer membrane</keyword>
<dbReference type="InterPro" id="IPR003187">
    <property type="entry name" value="PLipase_A1"/>
</dbReference>
<evidence type="ECO:0000256" key="18">
    <source>
        <dbReference type="RuleBase" id="RU366027"/>
    </source>
</evidence>
<feature type="signal peptide" evidence="18">
    <location>
        <begin position="1"/>
        <end position="20"/>
    </location>
</feature>
<keyword evidence="15 18" id="KW-0443">Lipid metabolism</keyword>
<evidence type="ECO:0000256" key="2">
    <source>
        <dbReference type="ARBA" id="ARBA00001604"/>
    </source>
</evidence>
<comment type="caution">
    <text evidence="19">The sequence shown here is derived from an EMBL/GenBank/DDBJ whole genome shotgun (WGS) entry which is preliminary data.</text>
</comment>
<evidence type="ECO:0000256" key="13">
    <source>
        <dbReference type="ARBA" id="ARBA00022837"/>
    </source>
</evidence>
<name>A0ABS7YN94_9VIBR</name>
<evidence type="ECO:0000256" key="11">
    <source>
        <dbReference type="ARBA" id="ARBA00022729"/>
    </source>
</evidence>
<comment type="catalytic activity">
    <reaction evidence="1 18">
        <text>a 1,2-diacyl-sn-glycero-3-phosphocholine + H2O = a 2-acyl-sn-glycero-3-phosphocholine + a fatty acid + H(+)</text>
        <dbReference type="Rhea" id="RHEA:18689"/>
        <dbReference type="ChEBI" id="CHEBI:15377"/>
        <dbReference type="ChEBI" id="CHEBI:15378"/>
        <dbReference type="ChEBI" id="CHEBI:28868"/>
        <dbReference type="ChEBI" id="CHEBI:57643"/>
        <dbReference type="ChEBI" id="CHEBI:57875"/>
        <dbReference type="EC" id="3.1.1.32"/>
    </reaction>
</comment>
<comment type="function">
    <text evidence="18">Hydrolysis of phosphatidylcholine with phospholipase A2 (EC 3.1.1.4) and phospholipase A1 (EC 3.1.1.32) activities.</text>
</comment>
<dbReference type="SUPFAM" id="SSF56931">
    <property type="entry name" value="Outer membrane phospholipase A (OMPLA)"/>
    <property type="match status" value="1"/>
</dbReference>
<keyword evidence="14 18" id="KW-0442">Lipid degradation</keyword>
<evidence type="ECO:0000256" key="3">
    <source>
        <dbReference type="ARBA" id="ARBA00010525"/>
    </source>
</evidence>
<comment type="catalytic activity">
    <reaction evidence="2 18">
        <text>a 1,2-diacyl-sn-glycero-3-phosphocholine + H2O = a 1-acyl-sn-glycero-3-phosphocholine + a fatty acid + H(+)</text>
        <dbReference type="Rhea" id="RHEA:15801"/>
        <dbReference type="ChEBI" id="CHEBI:15377"/>
        <dbReference type="ChEBI" id="CHEBI:15378"/>
        <dbReference type="ChEBI" id="CHEBI:28868"/>
        <dbReference type="ChEBI" id="CHEBI:57643"/>
        <dbReference type="ChEBI" id="CHEBI:58168"/>
        <dbReference type="EC" id="3.1.1.4"/>
    </reaction>
</comment>
<evidence type="ECO:0000313" key="19">
    <source>
        <dbReference type="EMBL" id="MCA2015729.1"/>
    </source>
</evidence>
<dbReference type="Proteomes" id="UP001199044">
    <property type="component" value="Unassembled WGS sequence"/>
</dbReference>
<dbReference type="EC" id="3.1.1.4" evidence="6 18"/>
<evidence type="ECO:0000256" key="15">
    <source>
        <dbReference type="ARBA" id="ARBA00023098"/>
    </source>
</evidence>
<evidence type="ECO:0000313" key="20">
    <source>
        <dbReference type="Proteomes" id="UP001199044"/>
    </source>
</evidence>
<evidence type="ECO:0000256" key="12">
    <source>
        <dbReference type="ARBA" id="ARBA00022801"/>
    </source>
</evidence>
<comment type="cofactor">
    <cofactor evidence="18">
        <name>Ca(2+)</name>
        <dbReference type="ChEBI" id="CHEBI:29108"/>
    </cofactor>
    <text evidence="18">Binds 1 Ca(2+) ion per monomer. In the dimeric form the Ca(2+) is bound by different amino acids with binding of each Ca(2+) shared with ligands coming from each monomer. The Ca(2+) ion may have a role in catalysis.</text>
</comment>
<keyword evidence="10 18" id="KW-0479">Metal-binding</keyword>
<proteinExistence type="inferred from homology"/>
<comment type="subunit">
    <text evidence="4 18">Homodimer; dimerization is reversible, and the dimeric form is the active one.</text>
</comment>
<evidence type="ECO:0000256" key="1">
    <source>
        <dbReference type="ARBA" id="ARBA00000111"/>
    </source>
</evidence>
<accession>A0ABS7YN94</accession>
<dbReference type="EMBL" id="JAIWIU010000039">
    <property type="protein sequence ID" value="MCA2015729.1"/>
    <property type="molecule type" value="Genomic_DNA"/>
</dbReference>
<evidence type="ECO:0000256" key="10">
    <source>
        <dbReference type="ARBA" id="ARBA00022723"/>
    </source>
</evidence>
<dbReference type="Gene3D" id="2.40.230.10">
    <property type="entry name" value="Phospholipase A1"/>
    <property type="match status" value="1"/>
</dbReference>
<evidence type="ECO:0000256" key="4">
    <source>
        <dbReference type="ARBA" id="ARBA00011702"/>
    </source>
</evidence>
<keyword evidence="12 18" id="KW-0378">Hydrolase</keyword>
<dbReference type="EC" id="3.1.1.32" evidence="5 18"/>
<keyword evidence="20" id="KW-1185">Reference proteome</keyword>
<keyword evidence="9" id="KW-0812">Transmembrane</keyword>
<keyword evidence="16" id="KW-0472">Membrane</keyword>
<evidence type="ECO:0000256" key="7">
    <source>
        <dbReference type="ARBA" id="ARBA00021726"/>
    </source>
</evidence>
<dbReference type="Pfam" id="PF02253">
    <property type="entry name" value="PLA1"/>
    <property type="match status" value="1"/>
</dbReference>
<dbReference type="PANTHER" id="PTHR40457:SF1">
    <property type="entry name" value="PHOSPHOLIPASE A1"/>
    <property type="match status" value="1"/>
</dbReference>
<gene>
    <name evidence="19" type="ORF">LDJ79_06380</name>
</gene>
<organism evidence="19 20">
    <name type="scientific">Vibrio tritonius</name>
    <dbReference type="NCBI Taxonomy" id="1435069"/>
    <lineage>
        <taxon>Bacteria</taxon>
        <taxon>Pseudomonadati</taxon>
        <taxon>Pseudomonadota</taxon>
        <taxon>Gammaproteobacteria</taxon>
        <taxon>Vibrionales</taxon>
        <taxon>Vibrionaceae</taxon>
        <taxon>Vibrio</taxon>
    </lineage>
</organism>
<dbReference type="PRINTS" id="PR01486">
    <property type="entry name" value="PHPHLIPASEA1"/>
</dbReference>
<evidence type="ECO:0000256" key="9">
    <source>
        <dbReference type="ARBA" id="ARBA00022692"/>
    </source>
</evidence>
<evidence type="ECO:0000256" key="17">
    <source>
        <dbReference type="ARBA" id="ARBA00023237"/>
    </source>
</evidence>
<dbReference type="CDD" id="cd00541">
    <property type="entry name" value="OMPLA"/>
    <property type="match status" value="1"/>
</dbReference>
<comment type="similarity">
    <text evidence="3 18">Belongs to the phospholipase A1 family.</text>
</comment>
<protein>
    <recommendedName>
        <fullName evidence="7 18">Phospholipase A1</fullName>
        <ecNumber evidence="5 18">3.1.1.32</ecNumber>
        <ecNumber evidence="6 18">3.1.1.4</ecNumber>
    </recommendedName>
    <alternativeName>
        <fullName evidence="18">Phosphatidylcholine 1-acylhydrolase</fullName>
    </alternativeName>
</protein>
<dbReference type="RefSeq" id="WP_225249985.1">
    <property type="nucleotide sequence ID" value="NZ_CP152307.1"/>
</dbReference>
<keyword evidence="11 18" id="KW-0732">Signal</keyword>
<evidence type="ECO:0000256" key="14">
    <source>
        <dbReference type="ARBA" id="ARBA00022963"/>
    </source>
</evidence>
<evidence type="ECO:0000256" key="8">
    <source>
        <dbReference type="ARBA" id="ARBA00022452"/>
    </source>
</evidence>
<keyword evidence="8" id="KW-1134">Transmembrane beta strand</keyword>
<dbReference type="InterPro" id="IPR036541">
    <property type="entry name" value="PLipase_A1_sf"/>
</dbReference>
<evidence type="ECO:0000256" key="5">
    <source>
        <dbReference type="ARBA" id="ARBA00013179"/>
    </source>
</evidence>
<sequence length="301" mass="34652">MRLPLLLFLLFCSVMNAAYAETASTDVKSNNESLVDERVQDEKKVQDNPFVIMPHKANYILPITYNSNPNNKPFREDDENADDLKKYEAKFQISFKMPLALDLVGDGDLYFAYTNQSWWQVYNQDDSAPFRETVHEPEVFMLFDNDWKIGGFTNSYWALGANHQSNGRSGTLSRSWNRLYGSMVFDKGDFALSATAWWRIPESRKDSPTDATGDDNPDITHYMGHFELVGLYGVGQQRYTFLVRNNLKQDNKGALQLTWSYPIHRNLRAYVQYFNGYGESLVDYNVHTQRIGIGIALNDLL</sequence>
<evidence type="ECO:0000256" key="6">
    <source>
        <dbReference type="ARBA" id="ARBA00013278"/>
    </source>
</evidence>
<reference evidence="20" key="1">
    <citation type="submission" date="2023-07" db="EMBL/GenBank/DDBJ databases">
        <title>Molecular identification of indigenous halophilic bacteria isolated from red sea cost, biodegradation of synthetic dyes and assessment of degraded metabolite toxicity.</title>
        <authorList>
            <person name="Chaieb K."/>
            <person name="Altayb H.N."/>
        </authorList>
    </citation>
    <scope>NUCLEOTIDE SEQUENCE [LARGE SCALE GENOMIC DNA]</scope>
    <source>
        <strain evidence="20">K20</strain>
    </source>
</reference>
<keyword evidence="13 18" id="KW-0106">Calcium</keyword>
<feature type="chain" id="PRO_5044991303" description="Phospholipase A1" evidence="18">
    <location>
        <begin position="21"/>
        <end position="301"/>
    </location>
</feature>
<comment type="subcellular location">
    <subcellularLocation>
        <location evidence="18">Cell outer membrane</location>
        <topology evidence="18">Multi-pass membrane protein</topology>
    </subcellularLocation>
    <text evidence="18">One of the very few enzymes located there.</text>
</comment>